<evidence type="ECO:0000313" key="5">
    <source>
        <dbReference type="Proteomes" id="UP000639772"/>
    </source>
</evidence>
<feature type="region of interest" description="Disordered" evidence="1">
    <location>
        <begin position="1"/>
        <end position="60"/>
    </location>
</feature>
<evidence type="ECO:0000313" key="3">
    <source>
        <dbReference type="EMBL" id="KAG0491220.1"/>
    </source>
</evidence>
<reference evidence="4 5" key="1">
    <citation type="journal article" date="2020" name="Nat. Food">
        <title>A phased Vanilla planifolia genome enables genetic improvement of flavour and production.</title>
        <authorList>
            <person name="Hasing T."/>
            <person name="Tang H."/>
            <person name="Brym M."/>
            <person name="Khazi F."/>
            <person name="Huang T."/>
            <person name="Chambers A.H."/>
        </authorList>
    </citation>
    <scope>NUCLEOTIDE SEQUENCE [LARGE SCALE GENOMIC DNA]</scope>
    <source>
        <tissue evidence="2">Leaf</tissue>
    </source>
</reference>
<gene>
    <name evidence="3" type="ORF">HPP92_008083</name>
    <name evidence="2" type="ORF">HPP92_008250</name>
</gene>
<dbReference type="AlphaFoldDB" id="A0A835RE44"/>
<keyword evidence="4" id="KW-1185">Reference proteome</keyword>
<dbReference type="EMBL" id="JADCNM010000003">
    <property type="protein sequence ID" value="KAG0491220.1"/>
    <property type="molecule type" value="Genomic_DNA"/>
</dbReference>
<feature type="compositionally biased region" description="Basic residues" evidence="1">
    <location>
        <begin position="46"/>
        <end position="56"/>
    </location>
</feature>
<feature type="compositionally biased region" description="Low complexity" evidence="1">
    <location>
        <begin position="16"/>
        <end position="25"/>
    </location>
</feature>
<name>A0A835RE44_VANPL</name>
<organism evidence="2 4">
    <name type="scientific">Vanilla planifolia</name>
    <name type="common">Vanilla</name>
    <dbReference type="NCBI Taxonomy" id="51239"/>
    <lineage>
        <taxon>Eukaryota</taxon>
        <taxon>Viridiplantae</taxon>
        <taxon>Streptophyta</taxon>
        <taxon>Embryophyta</taxon>
        <taxon>Tracheophyta</taxon>
        <taxon>Spermatophyta</taxon>
        <taxon>Magnoliopsida</taxon>
        <taxon>Liliopsida</taxon>
        <taxon>Asparagales</taxon>
        <taxon>Orchidaceae</taxon>
        <taxon>Vanilloideae</taxon>
        <taxon>Vanilleae</taxon>
        <taxon>Vanilla</taxon>
    </lineage>
</organism>
<evidence type="ECO:0000313" key="2">
    <source>
        <dbReference type="EMBL" id="KAG0489439.1"/>
    </source>
</evidence>
<dbReference type="Proteomes" id="UP000639772">
    <property type="component" value="Chromosome 3"/>
</dbReference>
<accession>A0A835RE44</accession>
<protein>
    <submittedName>
        <fullName evidence="2">Uncharacterized protein</fullName>
    </submittedName>
</protein>
<dbReference type="EMBL" id="JADCNL010000003">
    <property type="protein sequence ID" value="KAG0489439.1"/>
    <property type="molecule type" value="Genomic_DNA"/>
</dbReference>
<evidence type="ECO:0000256" key="1">
    <source>
        <dbReference type="SAM" id="MobiDB-lite"/>
    </source>
</evidence>
<feature type="compositionally biased region" description="Basic and acidic residues" evidence="1">
    <location>
        <begin position="26"/>
        <end position="40"/>
    </location>
</feature>
<sequence length="93" mass="10410">MVTDPQSAGHDPGHEVTVTVRVTVRARGDAVNDRDRDHAVRGRWSPVRRSRSRSRSRSQSLITQCWSLIAVTPVTVLITDHSHPSHPSRIRSP</sequence>
<comment type="caution">
    <text evidence="2">The sequence shown here is derived from an EMBL/GenBank/DDBJ whole genome shotgun (WGS) entry which is preliminary data.</text>
</comment>
<dbReference type="Proteomes" id="UP000636800">
    <property type="component" value="Chromosome 3"/>
</dbReference>
<proteinExistence type="predicted"/>
<evidence type="ECO:0000313" key="4">
    <source>
        <dbReference type="Proteomes" id="UP000636800"/>
    </source>
</evidence>